<dbReference type="OrthoDB" id="286404at2"/>
<comment type="similarity">
    <text evidence="1 4">Belongs to the short-chain dehydrogenases/reductases (SDR) family.</text>
</comment>
<accession>A0A418KJM0</accession>
<evidence type="ECO:0000313" key="5">
    <source>
        <dbReference type="EMBL" id="RIQ14389.1"/>
    </source>
</evidence>
<dbReference type="SUPFAM" id="SSF51735">
    <property type="entry name" value="NAD(P)-binding Rossmann-fold domains"/>
    <property type="match status" value="1"/>
</dbReference>
<dbReference type="NCBIfam" id="NF009467">
    <property type="entry name" value="PRK12826.1-3"/>
    <property type="match status" value="1"/>
</dbReference>
<dbReference type="InterPro" id="IPR002347">
    <property type="entry name" value="SDR_fam"/>
</dbReference>
<dbReference type="RefSeq" id="WP_119662413.1">
    <property type="nucleotide sequence ID" value="NZ_QUAL01000356.1"/>
</dbReference>
<evidence type="ECO:0000256" key="4">
    <source>
        <dbReference type="RuleBase" id="RU000363"/>
    </source>
</evidence>
<keyword evidence="6" id="KW-1185">Reference proteome</keyword>
<dbReference type="GO" id="GO:0016491">
    <property type="term" value="F:oxidoreductase activity"/>
    <property type="evidence" value="ECO:0007669"/>
    <property type="project" value="UniProtKB-KW"/>
</dbReference>
<comment type="caution">
    <text evidence="5">The sequence shown here is derived from an EMBL/GenBank/DDBJ whole genome shotgun (WGS) entry which is preliminary data.</text>
</comment>
<dbReference type="FunFam" id="3.40.50.720:FF:000084">
    <property type="entry name" value="Short-chain dehydrogenase reductase"/>
    <property type="match status" value="1"/>
</dbReference>
<dbReference type="CDD" id="cd05233">
    <property type="entry name" value="SDR_c"/>
    <property type="match status" value="1"/>
</dbReference>
<proteinExistence type="inferred from homology"/>
<dbReference type="PANTHER" id="PTHR24321:SF8">
    <property type="entry name" value="ESTRADIOL 17-BETA-DEHYDROGENASE 8-RELATED"/>
    <property type="match status" value="1"/>
</dbReference>
<evidence type="ECO:0000256" key="1">
    <source>
        <dbReference type="ARBA" id="ARBA00006484"/>
    </source>
</evidence>
<sequence>MGRLDGKVALVTGAGRGQGRAHALTLAREGADVVAVEIGAQIDTVGYPMGTPEDLAETARLVEELDRRVVAVQADVRDQAALDGAVEQGLAELGRLDILIANAGIWSLAPFWEMSEPQWNDMVDVNLTGVWKSAKAVAPHMIERGSGAIVMTSSVNGLEPGANYAHYIAAKHAVIGLMRSVALELAPHGVRCNAVCPGAIDTGMTNWQGAYDMFAGHEGGSREDLERGGRGFHALKGAGILSPQVIADAALWLVSDEAAAVTGVAVPVDAGHLLMPGINAAPVE</sequence>
<dbReference type="Proteomes" id="UP000284057">
    <property type="component" value="Unassembled WGS sequence"/>
</dbReference>
<protein>
    <submittedName>
        <fullName evidence="5">NAD(P)-dependent oxidoreductase</fullName>
    </submittedName>
</protein>
<dbReference type="PRINTS" id="PR00081">
    <property type="entry name" value="GDHRDH"/>
</dbReference>
<gene>
    <name evidence="5" type="ORF">DY240_24990</name>
</gene>
<dbReference type="Gene3D" id="3.40.50.720">
    <property type="entry name" value="NAD(P)-binding Rossmann-like Domain"/>
    <property type="match status" value="1"/>
</dbReference>
<dbReference type="NCBIfam" id="TIGR03971">
    <property type="entry name" value="SDR_subfam_1"/>
    <property type="match status" value="1"/>
</dbReference>
<dbReference type="PRINTS" id="PR00080">
    <property type="entry name" value="SDRFAMILY"/>
</dbReference>
<keyword evidence="2" id="KW-0560">Oxidoreductase</keyword>
<evidence type="ECO:0000313" key="6">
    <source>
        <dbReference type="Proteomes" id="UP000284057"/>
    </source>
</evidence>
<evidence type="ECO:0000256" key="3">
    <source>
        <dbReference type="ARBA" id="ARBA00023027"/>
    </source>
</evidence>
<dbReference type="PANTHER" id="PTHR24321">
    <property type="entry name" value="DEHYDROGENASES, SHORT CHAIN"/>
    <property type="match status" value="1"/>
</dbReference>
<dbReference type="AlphaFoldDB" id="A0A418KJM0"/>
<reference evidence="5 6" key="1">
    <citation type="submission" date="2018-09" db="EMBL/GenBank/DDBJ databases">
        <title>Isolation, diversity and antifungal activity of actinobacteria from wheat.</title>
        <authorList>
            <person name="Han C."/>
        </authorList>
    </citation>
    <scope>NUCLEOTIDE SEQUENCE [LARGE SCALE GENOMIC DNA]</scope>
    <source>
        <strain evidence="5 6">NEAU-YY265</strain>
    </source>
</reference>
<keyword evidence="3" id="KW-0520">NAD</keyword>
<dbReference type="InterPro" id="IPR036291">
    <property type="entry name" value="NAD(P)-bd_dom_sf"/>
</dbReference>
<organism evidence="5 6">
    <name type="scientific">Jiangella rhizosphaerae</name>
    <dbReference type="NCBI Taxonomy" id="2293569"/>
    <lineage>
        <taxon>Bacteria</taxon>
        <taxon>Bacillati</taxon>
        <taxon>Actinomycetota</taxon>
        <taxon>Actinomycetes</taxon>
        <taxon>Jiangellales</taxon>
        <taxon>Jiangellaceae</taxon>
        <taxon>Jiangella</taxon>
    </lineage>
</organism>
<dbReference type="EMBL" id="QUAL01000356">
    <property type="protein sequence ID" value="RIQ14389.1"/>
    <property type="molecule type" value="Genomic_DNA"/>
</dbReference>
<dbReference type="InterPro" id="IPR023985">
    <property type="entry name" value="SDR_subfam_1"/>
</dbReference>
<evidence type="ECO:0000256" key="2">
    <source>
        <dbReference type="ARBA" id="ARBA00023002"/>
    </source>
</evidence>
<dbReference type="Pfam" id="PF00106">
    <property type="entry name" value="adh_short"/>
    <property type="match status" value="1"/>
</dbReference>
<name>A0A418KJM0_9ACTN</name>